<gene>
    <name evidence="2" type="ORF">GCM10010104_67110</name>
</gene>
<name>A0ABN3EJ20_9ACTN</name>
<feature type="region of interest" description="Disordered" evidence="1">
    <location>
        <begin position="1"/>
        <end position="56"/>
    </location>
</feature>
<accession>A0ABN3EJ20</accession>
<organism evidence="2 3">
    <name type="scientific">Streptomyces indiaensis</name>
    <dbReference type="NCBI Taxonomy" id="284033"/>
    <lineage>
        <taxon>Bacteria</taxon>
        <taxon>Bacillati</taxon>
        <taxon>Actinomycetota</taxon>
        <taxon>Actinomycetes</taxon>
        <taxon>Kitasatosporales</taxon>
        <taxon>Streptomycetaceae</taxon>
        <taxon>Streptomyces</taxon>
    </lineage>
</organism>
<evidence type="ECO:0000313" key="3">
    <source>
        <dbReference type="Proteomes" id="UP001501474"/>
    </source>
</evidence>
<proteinExistence type="predicted"/>
<keyword evidence="3" id="KW-1185">Reference proteome</keyword>
<reference evidence="2 3" key="1">
    <citation type="journal article" date="2019" name="Int. J. Syst. Evol. Microbiol.">
        <title>The Global Catalogue of Microorganisms (GCM) 10K type strain sequencing project: providing services to taxonomists for standard genome sequencing and annotation.</title>
        <authorList>
            <consortium name="The Broad Institute Genomics Platform"/>
            <consortium name="The Broad Institute Genome Sequencing Center for Infectious Disease"/>
            <person name="Wu L."/>
            <person name="Ma J."/>
        </authorList>
    </citation>
    <scope>NUCLEOTIDE SEQUENCE [LARGE SCALE GENOMIC DNA]</scope>
    <source>
        <strain evidence="2 3">JCM 3053</strain>
    </source>
</reference>
<comment type="caution">
    <text evidence="2">The sequence shown here is derived from an EMBL/GenBank/DDBJ whole genome shotgun (WGS) entry which is preliminary data.</text>
</comment>
<evidence type="ECO:0000313" key="2">
    <source>
        <dbReference type="EMBL" id="GAA2260096.1"/>
    </source>
</evidence>
<sequence>MPVPIVPRPTTATVRSGDRDGSERGVAIAGLQDEGDDGERAPGAPEAARQGPDHGRTGCVVKCGC</sequence>
<dbReference type="Proteomes" id="UP001501474">
    <property type="component" value="Unassembled WGS sequence"/>
</dbReference>
<evidence type="ECO:0000256" key="1">
    <source>
        <dbReference type="SAM" id="MobiDB-lite"/>
    </source>
</evidence>
<dbReference type="EMBL" id="BAAART010000209">
    <property type="protein sequence ID" value="GAA2260096.1"/>
    <property type="molecule type" value="Genomic_DNA"/>
</dbReference>
<protein>
    <submittedName>
        <fullName evidence="2">Uncharacterized protein</fullName>
    </submittedName>
</protein>